<gene>
    <name evidence="11" type="primary">GYPA</name>
</gene>
<evidence type="ECO:0000256" key="4">
    <source>
        <dbReference type="ARBA" id="ARBA00022989"/>
    </source>
</evidence>
<keyword evidence="4 8" id="KW-1133">Transmembrane helix</keyword>
<evidence type="ECO:0000256" key="2">
    <source>
        <dbReference type="ARBA" id="ARBA00022692"/>
    </source>
</evidence>
<name>A0A6P6HSS2_PUMCO</name>
<dbReference type="PANTHER" id="PTHR13813">
    <property type="entry name" value="GLYCOPHORIN"/>
    <property type="match status" value="1"/>
</dbReference>
<dbReference type="RefSeq" id="XP_025778243.1">
    <property type="nucleotide sequence ID" value="XM_025922458.1"/>
</dbReference>
<dbReference type="Pfam" id="PF01102">
    <property type="entry name" value="Glycophorin_A"/>
    <property type="match status" value="1"/>
</dbReference>
<keyword evidence="10" id="KW-1185">Reference proteome</keyword>
<accession>A0A6P6HSS2</accession>
<evidence type="ECO:0000256" key="7">
    <source>
        <dbReference type="ARBA" id="ARBA00039521"/>
    </source>
</evidence>
<dbReference type="Gene3D" id="1.20.5.70">
    <property type="match status" value="1"/>
</dbReference>
<sequence length="102" mass="10850">MYGKTIILTVLLLSGYSSSQLTTESVSVTHESPVSAMTVQSPHVVTTEALPFNIHGDGLLEHIFSAGEITGIVYAVMAGIIGTILSIAFCIKRLTKSERAKV</sequence>
<keyword evidence="5 8" id="KW-0472">Membrane</keyword>
<keyword evidence="6" id="KW-0325">Glycoprotein</keyword>
<feature type="transmembrane region" description="Helical" evidence="8">
    <location>
        <begin position="72"/>
        <end position="91"/>
    </location>
</feature>
<evidence type="ECO:0000256" key="3">
    <source>
        <dbReference type="ARBA" id="ARBA00022981"/>
    </source>
</evidence>
<feature type="chain" id="PRO_5027981453" description="Glycophorin-A" evidence="9">
    <location>
        <begin position="20"/>
        <end position="102"/>
    </location>
</feature>
<evidence type="ECO:0000313" key="10">
    <source>
        <dbReference type="Proteomes" id="UP000515131"/>
    </source>
</evidence>
<dbReference type="CTD" id="2993"/>
<reference evidence="11" key="1">
    <citation type="submission" date="2025-08" db="UniProtKB">
        <authorList>
            <consortium name="RefSeq"/>
        </authorList>
    </citation>
    <scope>IDENTIFICATION</scope>
    <source>
        <tissue evidence="11">Blood</tissue>
    </source>
</reference>
<keyword evidence="3" id="KW-0730">Sialic acid</keyword>
<evidence type="ECO:0000256" key="8">
    <source>
        <dbReference type="SAM" id="Phobius"/>
    </source>
</evidence>
<feature type="signal peptide" evidence="9">
    <location>
        <begin position="1"/>
        <end position="19"/>
    </location>
</feature>
<organism evidence="10 11">
    <name type="scientific">Puma concolor</name>
    <name type="common">Mountain lion</name>
    <name type="synonym">Felis concolor</name>
    <dbReference type="NCBI Taxonomy" id="9696"/>
    <lineage>
        <taxon>Eukaryota</taxon>
        <taxon>Metazoa</taxon>
        <taxon>Chordata</taxon>
        <taxon>Craniata</taxon>
        <taxon>Vertebrata</taxon>
        <taxon>Euteleostomi</taxon>
        <taxon>Mammalia</taxon>
        <taxon>Eutheria</taxon>
        <taxon>Laurasiatheria</taxon>
        <taxon>Carnivora</taxon>
        <taxon>Feliformia</taxon>
        <taxon>Felidae</taxon>
        <taxon>Felinae</taxon>
        <taxon>Puma</taxon>
    </lineage>
</organism>
<comment type="subcellular location">
    <subcellularLocation>
        <location evidence="1">Membrane</location>
        <topology evidence="1">Single-pass membrane protein</topology>
    </subcellularLocation>
</comment>
<dbReference type="InterPro" id="IPR049535">
    <property type="entry name" value="GYPA_B"/>
</dbReference>
<proteinExistence type="predicted"/>
<dbReference type="GO" id="GO:0005886">
    <property type="term" value="C:plasma membrane"/>
    <property type="evidence" value="ECO:0007669"/>
    <property type="project" value="TreeGrafter"/>
</dbReference>
<evidence type="ECO:0000256" key="5">
    <source>
        <dbReference type="ARBA" id="ARBA00023136"/>
    </source>
</evidence>
<keyword evidence="2 8" id="KW-0812">Transmembrane</keyword>
<evidence type="ECO:0000256" key="9">
    <source>
        <dbReference type="SAM" id="SignalP"/>
    </source>
</evidence>
<protein>
    <recommendedName>
        <fullName evidence="7">Glycophorin-A</fullName>
    </recommendedName>
</protein>
<dbReference type="AlphaFoldDB" id="A0A6P6HSS2"/>
<evidence type="ECO:0000313" key="11">
    <source>
        <dbReference type="RefSeq" id="XP_025778243.1"/>
    </source>
</evidence>
<dbReference type="GeneID" id="112859096"/>
<dbReference type="Proteomes" id="UP000515131">
    <property type="component" value="Unplaced"/>
</dbReference>
<dbReference type="InterPro" id="IPR001195">
    <property type="entry name" value="Glycophorin"/>
</dbReference>
<dbReference type="PANTHER" id="PTHR13813:SF3">
    <property type="entry name" value="GLYCOPHORIN-A"/>
    <property type="match status" value="1"/>
</dbReference>
<keyword evidence="9" id="KW-0732">Signal</keyword>
<evidence type="ECO:0000256" key="1">
    <source>
        <dbReference type="ARBA" id="ARBA00004167"/>
    </source>
</evidence>
<evidence type="ECO:0000256" key="6">
    <source>
        <dbReference type="ARBA" id="ARBA00023180"/>
    </source>
</evidence>